<organism evidence="1 2">
    <name type="scientific">Streptomyces lomondensis</name>
    <dbReference type="NCBI Taxonomy" id="68229"/>
    <lineage>
        <taxon>Bacteria</taxon>
        <taxon>Bacillati</taxon>
        <taxon>Actinomycetota</taxon>
        <taxon>Actinomycetes</taxon>
        <taxon>Kitasatosporales</taxon>
        <taxon>Streptomycetaceae</taxon>
        <taxon>Streptomyces</taxon>
    </lineage>
</organism>
<protein>
    <recommendedName>
        <fullName evidence="3">CsbD family protein</fullName>
    </recommendedName>
</protein>
<gene>
    <name evidence="1" type="ORF">GCM10010383_48390</name>
</gene>
<evidence type="ECO:0000313" key="2">
    <source>
        <dbReference type="Proteomes" id="UP000617743"/>
    </source>
</evidence>
<reference evidence="2" key="1">
    <citation type="journal article" date="2019" name="Int. J. Syst. Evol. Microbiol.">
        <title>The Global Catalogue of Microorganisms (GCM) 10K type strain sequencing project: providing services to taxonomists for standard genome sequencing and annotation.</title>
        <authorList>
            <consortium name="The Broad Institute Genomics Platform"/>
            <consortium name="The Broad Institute Genome Sequencing Center for Infectious Disease"/>
            <person name="Wu L."/>
            <person name="Ma J."/>
        </authorList>
    </citation>
    <scope>NUCLEOTIDE SEQUENCE [LARGE SCALE GENOMIC DNA]</scope>
    <source>
        <strain evidence="2">JCM 4866</strain>
    </source>
</reference>
<dbReference type="SUPFAM" id="SSF69047">
    <property type="entry name" value="Hypothetical protein YjbJ"/>
    <property type="match status" value="1"/>
</dbReference>
<dbReference type="EMBL" id="BMWC01000007">
    <property type="protein sequence ID" value="GGX12725.1"/>
    <property type="molecule type" value="Genomic_DNA"/>
</dbReference>
<sequence>MTVVRTVRNTAQTMKGRITEDLGWVTRNRRLQRRGRIYRVSGSLKQAVEKTKDAFGRNGSGTR</sequence>
<proteinExistence type="predicted"/>
<dbReference type="InterPro" id="IPR036629">
    <property type="entry name" value="YjbJ_sf"/>
</dbReference>
<keyword evidence="2" id="KW-1185">Reference proteome</keyword>
<dbReference type="Proteomes" id="UP000617743">
    <property type="component" value="Unassembled WGS sequence"/>
</dbReference>
<name>A0ABQ2XE64_9ACTN</name>
<evidence type="ECO:0008006" key="3">
    <source>
        <dbReference type="Google" id="ProtNLM"/>
    </source>
</evidence>
<dbReference type="RefSeq" id="WP_190052396.1">
    <property type="nucleotide sequence ID" value="NZ_BMWC01000007.1"/>
</dbReference>
<evidence type="ECO:0000313" key="1">
    <source>
        <dbReference type="EMBL" id="GGX12725.1"/>
    </source>
</evidence>
<accession>A0ABQ2XE64</accession>
<comment type="caution">
    <text evidence="1">The sequence shown here is derived from an EMBL/GenBank/DDBJ whole genome shotgun (WGS) entry which is preliminary data.</text>
</comment>